<keyword evidence="5 6" id="KW-0472">Membrane</keyword>
<feature type="transmembrane region" description="Helical" evidence="6">
    <location>
        <begin position="312"/>
        <end position="333"/>
    </location>
</feature>
<dbReference type="GeneID" id="34601515"/>
<feature type="domain" description="Major facilitator superfamily (MFS) profile" evidence="7">
    <location>
        <begin position="40"/>
        <end position="558"/>
    </location>
</feature>
<dbReference type="InterPro" id="IPR005829">
    <property type="entry name" value="Sugar_transporter_CS"/>
</dbReference>
<feature type="transmembrane region" description="Helical" evidence="6">
    <location>
        <begin position="531"/>
        <end position="550"/>
    </location>
</feature>
<dbReference type="Gene3D" id="1.20.1250.20">
    <property type="entry name" value="MFS general substrate transporter like domains"/>
    <property type="match status" value="1"/>
</dbReference>
<dbReference type="SUPFAM" id="SSF103473">
    <property type="entry name" value="MFS general substrate transporter"/>
    <property type="match status" value="1"/>
</dbReference>
<gene>
    <name evidence="8" type="ORF">AYO21_06356</name>
</gene>
<feature type="transmembrane region" description="Helical" evidence="6">
    <location>
        <begin position="380"/>
        <end position="397"/>
    </location>
</feature>
<reference evidence="8 9" key="1">
    <citation type="submission" date="2016-03" db="EMBL/GenBank/DDBJ databases">
        <title>Draft genome sequence of the Fonsecaea monophora CBS 269.37.</title>
        <authorList>
            <person name="Bombassaro A."/>
            <person name="Vinicius W.A."/>
            <person name="De Hoog S."/>
            <person name="Sun J."/>
            <person name="Souza E.M."/>
            <person name="Raittz R.T."/>
            <person name="Costa F."/>
            <person name="Leao A.C."/>
            <person name="Tadra-Sfeir M.Z."/>
            <person name="Baura V."/>
            <person name="Balsanelli E."/>
            <person name="Pedrosa F.O."/>
            <person name="Moreno L.F."/>
            <person name="Steffens M.B."/>
            <person name="Xi L."/>
            <person name="Bocca A.L."/>
            <person name="Felipe M.S."/>
            <person name="Teixeira M."/>
            <person name="Telles Filho F.Q."/>
            <person name="Azevedo C.M."/>
            <person name="Gomes R."/>
            <person name="Vicente V.A."/>
        </authorList>
    </citation>
    <scope>NUCLEOTIDE SEQUENCE [LARGE SCALE GENOMIC DNA]</scope>
    <source>
        <strain evidence="8 9">CBS 269.37</strain>
    </source>
</reference>
<dbReference type="PANTHER" id="PTHR23501">
    <property type="entry name" value="MAJOR FACILITATOR SUPERFAMILY"/>
    <property type="match status" value="1"/>
</dbReference>
<dbReference type="Pfam" id="PF06609">
    <property type="entry name" value="TRI12"/>
    <property type="match status" value="1"/>
</dbReference>
<dbReference type="InterPro" id="IPR036259">
    <property type="entry name" value="MFS_trans_sf"/>
</dbReference>
<keyword evidence="4 6" id="KW-1133">Transmembrane helix</keyword>
<dbReference type="GO" id="GO:0022857">
    <property type="term" value="F:transmembrane transporter activity"/>
    <property type="evidence" value="ECO:0007669"/>
    <property type="project" value="InterPro"/>
</dbReference>
<dbReference type="GO" id="GO:0005886">
    <property type="term" value="C:plasma membrane"/>
    <property type="evidence" value="ECO:0007669"/>
    <property type="project" value="TreeGrafter"/>
</dbReference>
<accession>A0A177F6W5</accession>
<feature type="transmembrane region" description="Helical" evidence="6">
    <location>
        <begin position="271"/>
        <end position="292"/>
    </location>
</feature>
<dbReference type="InterPro" id="IPR053791">
    <property type="entry name" value="MFS_Tri12-like"/>
</dbReference>
<comment type="caution">
    <text evidence="8">The sequence shown here is derived from an EMBL/GenBank/DDBJ whole genome shotgun (WGS) entry which is preliminary data.</text>
</comment>
<feature type="transmembrane region" description="Helical" evidence="6">
    <location>
        <begin position="80"/>
        <end position="98"/>
    </location>
</feature>
<organism evidence="8 9">
    <name type="scientific">Fonsecaea monophora</name>
    <dbReference type="NCBI Taxonomy" id="254056"/>
    <lineage>
        <taxon>Eukaryota</taxon>
        <taxon>Fungi</taxon>
        <taxon>Dikarya</taxon>
        <taxon>Ascomycota</taxon>
        <taxon>Pezizomycotina</taxon>
        <taxon>Eurotiomycetes</taxon>
        <taxon>Chaetothyriomycetidae</taxon>
        <taxon>Chaetothyriales</taxon>
        <taxon>Herpotrichiellaceae</taxon>
        <taxon>Fonsecaea</taxon>
    </lineage>
</organism>
<feature type="transmembrane region" description="Helical" evidence="6">
    <location>
        <begin position="240"/>
        <end position="259"/>
    </location>
</feature>
<dbReference type="InterPro" id="IPR010573">
    <property type="entry name" value="MFS_Str1/Tri12-like"/>
</dbReference>
<dbReference type="EMBL" id="LVKK01000044">
    <property type="protein sequence ID" value="OAG39340.1"/>
    <property type="molecule type" value="Genomic_DNA"/>
</dbReference>
<dbReference type="PROSITE" id="PS50850">
    <property type="entry name" value="MFS"/>
    <property type="match status" value="1"/>
</dbReference>
<evidence type="ECO:0000256" key="6">
    <source>
        <dbReference type="SAM" id="Phobius"/>
    </source>
</evidence>
<dbReference type="PROSITE" id="PS00216">
    <property type="entry name" value="SUGAR_TRANSPORT_1"/>
    <property type="match status" value="1"/>
</dbReference>
<evidence type="ECO:0000259" key="7">
    <source>
        <dbReference type="PROSITE" id="PS50850"/>
    </source>
</evidence>
<dbReference type="OrthoDB" id="2587356at2759"/>
<feature type="transmembrane region" description="Helical" evidence="6">
    <location>
        <begin position="110"/>
        <end position="128"/>
    </location>
</feature>
<keyword evidence="9" id="KW-1185">Reference proteome</keyword>
<dbReference type="PANTHER" id="PTHR23501:SF109">
    <property type="entry name" value="MAJOR FACILITATOR SUPERFAMILY (MFS) PROFILE DOMAIN-CONTAINING PROTEIN-RELATED"/>
    <property type="match status" value="1"/>
</dbReference>
<proteinExistence type="predicted"/>
<evidence type="ECO:0000313" key="9">
    <source>
        <dbReference type="Proteomes" id="UP000077002"/>
    </source>
</evidence>
<evidence type="ECO:0000313" key="8">
    <source>
        <dbReference type="EMBL" id="OAG39340.1"/>
    </source>
</evidence>
<protein>
    <recommendedName>
        <fullName evidence="7">Major facilitator superfamily (MFS) profile domain-containing protein</fullName>
    </recommendedName>
</protein>
<dbReference type="RefSeq" id="XP_022511292.1">
    <property type="nucleotide sequence ID" value="XM_022656316.1"/>
</dbReference>
<keyword evidence="2" id="KW-0813">Transport</keyword>
<dbReference type="InterPro" id="IPR020846">
    <property type="entry name" value="MFS_dom"/>
</dbReference>
<feature type="transmembrane region" description="Helical" evidence="6">
    <location>
        <begin position="167"/>
        <end position="191"/>
    </location>
</feature>
<dbReference type="AlphaFoldDB" id="A0A177F6W5"/>
<feature type="transmembrane region" description="Helical" evidence="6">
    <location>
        <begin position="197"/>
        <end position="219"/>
    </location>
</feature>
<feature type="transmembrane region" description="Helical" evidence="6">
    <location>
        <begin position="134"/>
        <end position="155"/>
    </location>
</feature>
<dbReference type="CDD" id="cd06179">
    <property type="entry name" value="MFS_TRI12_like"/>
    <property type="match status" value="1"/>
</dbReference>
<evidence type="ECO:0000256" key="3">
    <source>
        <dbReference type="ARBA" id="ARBA00022692"/>
    </source>
</evidence>
<feature type="transmembrane region" description="Helical" evidence="6">
    <location>
        <begin position="403"/>
        <end position="429"/>
    </location>
</feature>
<keyword evidence="3 6" id="KW-0812">Transmembrane</keyword>
<evidence type="ECO:0000256" key="2">
    <source>
        <dbReference type="ARBA" id="ARBA00022448"/>
    </source>
</evidence>
<sequence>MTQAEVIHEEDKEKESEKHDAAIISPDNEIEAYENRALDLRSVLGIVALAFTYEACILSFIVPVVILLTINADIGPSTQIAWVAQAWTVGGAVTQTVAGRCSDIFGRRNFFIAGNLLGLVGTIVASRADKVNQVIAGTALMGVAGGIQQIAYAAANEIVPRKHRGSAIAFMNVFALPGSAFGSVIAYAIVADLNWRWTFYLGAIANGWAFLLIAIFYWPPGFVGLHPGKTRFQQFKELDFFGLVLFGGGLTCFLLGISWGGNPYPWTSAHVLAPLILGAVTLIVAFPLWEIYSPDNLAKLFPPGVMKNVRGFSLPLVAILISGMSLQSLQILWPQQVQYLFTQVPRTIGWYSLAFNLAATIGIVVSGTLFGVVKRTNWQFFVATLLQTTFIGAMASVNENTPARGIVLVAFASFWVSAAQVIGVLLVQFGVEDKDIGAATGIRGSTLAFGGAIAVGIYSSILNNKVSDELAPRVAEAAIGAGLNPDNLESFIVALTTGSTAALGAIPNITPAIINAGAEALKSVHSDAFRLVYLVSLAFGGIAVIAAAFVKSVDHKLTQ</sequence>
<evidence type="ECO:0000256" key="4">
    <source>
        <dbReference type="ARBA" id="ARBA00022989"/>
    </source>
</evidence>
<evidence type="ECO:0000256" key="5">
    <source>
        <dbReference type="ARBA" id="ARBA00023136"/>
    </source>
</evidence>
<name>A0A177F6W5_9EURO</name>
<comment type="subcellular location">
    <subcellularLocation>
        <location evidence="1">Membrane</location>
        <topology evidence="1">Multi-pass membrane protein</topology>
    </subcellularLocation>
</comment>
<dbReference type="Proteomes" id="UP000077002">
    <property type="component" value="Unassembled WGS sequence"/>
</dbReference>
<feature type="transmembrane region" description="Helical" evidence="6">
    <location>
        <begin position="353"/>
        <end position="373"/>
    </location>
</feature>
<feature type="transmembrane region" description="Helical" evidence="6">
    <location>
        <begin position="441"/>
        <end position="461"/>
    </location>
</feature>
<feature type="transmembrane region" description="Helical" evidence="6">
    <location>
        <begin position="43"/>
        <end position="68"/>
    </location>
</feature>
<evidence type="ECO:0000256" key="1">
    <source>
        <dbReference type="ARBA" id="ARBA00004141"/>
    </source>
</evidence>